<dbReference type="Gramene" id="AUR62025603-RA">
    <property type="protein sequence ID" value="AUR62025603-RA:cds"/>
    <property type="gene ID" value="AUR62025603"/>
</dbReference>
<evidence type="ECO:0008006" key="5">
    <source>
        <dbReference type="Google" id="ProtNLM"/>
    </source>
</evidence>
<sequence length="469" mass="53896">MAGIEKKQLLTELHESGICKIPNSLTFFIDPVRILNRNYTQFRVSPSSYYSRFFTSNFTIDELPNQEHKSENGDNFRVSASCGKRKRNQKKKKIQQCYPLNEKELLADQRHQEIRPLLVKAHEELLRAKELLDVICELNCEIEGWERCVDLNSGGINEEEEVSFIELGKVWQAPLYEIALDYTQANTQVQINGGSLDTQHVNQRLLPLFNNLVSNETNYDMVAEFQTSQYILPKDSCFYMSELEQIHTLVPGNGYANSECGFNFIMVDPPWENRSAYQKSKYPTLPNRHFLSLPIKQLTYTSGALVALWVTNREKLRKFVENELFPAWGVSYAATLYWLKVKADGSLICDLDLFHHRPYECLLLGYTGKPVTDSELTATGKSLKDQVVMTIPGDYSRKPPVGGIFILLFAASTENLLDLLLEYVPGPRPARCIELFAREMMAGWTSWGNEPLHFQDRRFFSRNITENTN</sequence>
<keyword evidence="4" id="KW-1185">Reference proteome</keyword>
<comment type="similarity">
    <text evidence="1">Belongs to the MT-A70-like family.</text>
</comment>
<evidence type="ECO:0000313" key="4">
    <source>
        <dbReference type="Proteomes" id="UP000596660"/>
    </source>
</evidence>
<dbReference type="GO" id="GO:0005634">
    <property type="term" value="C:nucleus"/>
    <property type="evidence" value="ECO:0007669"/>
    <property type="project" value="TreeGrafter"/>
</dbReference>
<reference evidence="3" key="2">
    <citation type="submission" date="2021-03" db="UniProtKB">
        <authorList>
            <consortium name="EnsemblPlants"/>
        </authorList>
    </citation>
    <scope>IDENTIFICATION</scope>
</reference>
<dbReference type="Pfam" id="PF05063">
    <property type="entry name" value="MT-A70"/>
    <property type="match status" value="1"/>
</dbReference>
<dbReference type="OMA" id="EPLRFQD"/>
<dbReference type="InterPro" id="IPR007757">
    <property type="entry name" value="MT-A70-like"/>
</dbReference>
<reference evidence="3" key="1">
    <citation type="journal article" date="2017" name="Nature">
        <title>The genome of Chenopodium quinoa.</title>
        <authorList>
            <person name="Jarvis D.E."/>
            <person name="Ho Y.S."/>
            <person name="Lightfoot D.J."/>
            <person name="Schmoeckel S.M."/>
            <person name="Li B."/>
            <person name="Borm T.J.A."/>
            <person name="Ohyanagi H."/>
            <person name="Mineta K."/>
            <person name="Michell C.T."/>
            <person name="Saber N."/>
            <person name="Kharbatia N.M."/>
            <person name="Rupper R.R."/>
            <person name="Sharp A.R."/>
            <person name="Dally N."/>
            <person name="Boughton B.A."/>
            <person name="Woo Y.H."/>
            <person name="Gao G."/>
            <person name="Schijlen E.G.W.M."/>
            <person name="Guo X."/>
            <person name="Momin A.A."/>
            <person name="Negrao S."/>
            <person name="Al-Babili S."/>
            <person name="Gehring C."/>
            <person name="Roessner U."/>
            <person name="Jung C."/>
            <person name="Murphy K."/>
            <person name="Arold S.T."/>
            <person name="Gojobori T."/>
            <person name="van der Linden C.G."/>
            <person name="van Loo E.N."/>
            <person name="Jellen E.N."/>
            <person name="Maughan P.J."/>
            <person name="Tester M."/>
        </authorList>
    </citation>
    <scope>NUCLEOTIDE SEQUENCE [LARGE SCALE GENOMIC DNA]</scope>
    <source>
        <strain evidence="3">cv. PI 614886</strain>
    </source>
</reference>
<dbReference type="EnsemblPlants" id="AUR62025603-RA">
    <property type="protein sequence ID" value="AUR62025603-RA:cds"/>
    <property type="gene ID" value="AUR62025603"/>
</dbReference>
<dbReference type="Proteomes" id="UP000596660">
    <property type="component" value="Unplaced"/>
</dbReference>
<evidence type="ECO:0000313" key="3">
    <source>
        <dbReference type="EnsemblPlants" id="AUR62025603-RA:cds"/>
    </source>
</evidence>
<protein>
    <recommendedName>
        <fullName evidence="5">Methyltransferase-like protein 2</fullName>
    </recommendedName>
</protein>
<feature type="compositionally biased region" description="Basic and acidic residues" evidence="2">
    <location>
        <begin position="65"/>
        <end position="74"/>
    </location>
</feature>
<proteinExistence type="inferred from homology"/>
<evidence type="ECO:0000256" key="2">
    <source>
        <dbReference type="SAM" id="MobiDB-lite"/>
    </source>
</evidence>
<dbReference type="SMR" id="A0A803M9M7"/>
<dbReference type="AlphaFoldDB" id="A0A803M9M7"/>
<dbReference type="PANTHER" id="PTHR12829:SF4">
    <property type="entry name" value="N(6)-ADENINE-SPECIFIC METHYLTRANSFERASE METTL4"/>
    <property type="match status" value="1"/>
</dbReference>
<dbReference type="PANTHER" id="PTHR12829">
    <property type="entry name" value="N6-ADENOSINE-METHYLTRANSFERASE"/>
    <property type="match status" value="1"/>
</dbReference>
<evidence type="ECO:0000256" key="1">
    <source>
        <dbReference type="PROSITE-ProRule" id="PRU00489"/>
    </source>
</evidence>
<feature type="region of interest" description="Disordered" evidence="2">
    <location>
        <begin position="65"/>
        <end position="84"/>
    </location>
</feature>
<dbReference type="PROSITE" id="PS51143">
    <property type="entry name" value="MT_A70"/>
    <property type="match status" value="1"/>
</dbReference>
<accession>A0A803M9M7</accession>
<name>A0A803M9M7_CHEQI</name>
<organism evidence="3 4">
    <name type="scientific">Chenopodium quinoa</name>
    <name type="common">Quinoa</name>
    <dbReference type="NCBI Taxonomy" id="63459"/>
    <lineage>
        <taxon>Eukaryota</taxon>
        <taxon>Viridiplantae</taxon>
        <taxon>Streptophyta</taxon>
        <taxon>Embryophyta</taxon>
        <taxon>Tracheophyta</taxon>
        <taxon>Spermatophyta</taxon>
        <taxon>Magnoliopsida</taxon>
        <taxon>eudicotyledons</taxon>
        <taxon>Gunneridae</taxon>
        <taxon>Pentapetalae</taxon>
        <taxon>Caryophyllales</taxon>
        <taxon>Chenopodiaceae</taxon>
        <taxon>Chenopodioideae</taxon>
        <taxon>Atripliceae</taxon>
        <taxon>Chenopodium</taxon>
    </lineage>
</organism>
<dbReference type="GO" id="GO:0008168">
    <property type="term" value="F:methyltransferase activity"/>
    <property type="evidence" value="ECO:0007669"/>
    <property type="project" value="TreeGrafter"/>
</dbReference>